<accession>A0ABQ9TXR9</accession>
<evidence type="ECO:0000256" key="1">
    <source>
        <dbReference type="SAM" id="MobiDB-lite"/>
    </source>
</evidence>
<dbReference type="Proteomes" id="UP001266305">
    <property type="component" value="Unassembled WGS sequence"/>
</dbReference>
<feature type="non-terminal residue" evidence="2">
    <location>
        <position position="1"/>
    </location>
</feature>
<protein>
    <submittedName>
        <fullName evidence="2">Uncharacterized protein</fullName>
    </submittedName>
</protein>
<keyword evidence="3" id="KW-1185">Reference proteome</keyword>
<comment type="caution">
    <text evidence="2">The sequence shown here is derived from an EMBL/GenBank/DDBJ whole genome shotgun (WGS) entry which is preliminary data.</text>
</comment>
<sequence>PAHPSSSPSGAEGGHCPDRGWWEASGTGRSPGVWLVRARLLRRPSAPPRSPQPEPRKSPEPPSSSA</sequence>
<evidence type="ECO:0000313" key="2">
    <source>
        <dbReference type="EMBL" id="KAK2089376.1"/>
    </source>
</evidence>
<feature type="region of interest" description="Disordered" evidence="1">
    <location>
        <begin position="1"/>
        <end position="66"/>
    </location>
</feature>
<gene>
    <name evidence="2" type="ORF">P7K49_032042</name>
</gene>
<organism evidence="2 3">
    <name type="scientific">Saguinus oedipus</name>
    <name type="common">Cotton-top tamarin</name>
    <name type="synonym">Oedipomidas oedipus</name>
    <dbReference type="NCBI Taxonomy" id="9490"/>
    <lineage>
        <taxon>Eukaryota</taxon>
        <taxon>Metazoa</taxon>
        <taxon>Chordata</taxon>
        <taxon>Craniata</taxon>
        <taxon>Vertebrata</taxon>
        <taxon>Euteleostomi</taxon>
        <taxon>Mammalia</taxon>
        <taxon>Eutheria</taxon>
        <taxon>Euarchontoglires</taxon>
        <taxon>Primates</taxon>
        <taxon>Haplorrhini</taxon>
        <taxon>Platyrrhini</taxon>
        <taxon>Cebidae</taxon>
        <taxon>Callitrichinae</taxon>
        <taxon>Saguinus</taxon>
    </lineage>
</organism>
<proteinExistence type="predicted"/>
<reference evidence="2 3" key="1">
    <citation type="submission" date="2023-05" db="EMBL/GenBank/DDBJ databases">
        <title>B98-5 Cell Line De Novo Hybrid Assembly: An Optical Mapping Approach.</title>
        <authorList>
            <person name="Kananen K."/>
            <person name="Auerbach J.A."/>
            <person name="Kautto E."/>
            <person name="Blachly J.S."/>
        </authorList>
    </citation>
    <scope>NUCLEOTIDE SEQUENCE [LARGE SCALE GENOMIC DNA]</scope>
    <source>
        <strain evidence="2">B95-8</strain>
        <tissue evidence="2">Cell line</tissue>
    </source>
</reference>
<dbReference type="EMBL" id="JASSZA010000018">
    <property type="protein sequence ID" value="KAK2089376.1"/>
    <property type="molecule type" value="Genomic_DNA"/>
</dbReference>
<name>A0ABQ9TXR9_SAGOE</name>
<evidence type="ECO:0000313" key="3">
    <source>
        <dbReference type="Proteomes" id="UP001266305"/>
    </source>
</evidence>
<feature type="non-terminal residue" evidence="2">
    <location>
        <position position="66"/>
    </location>
</feature>